<comment type="caution">
    <text evidence="9">The sequence shown here is derived from an EMBL/GenBank/DDBJ whole genome shotgun (WGS) entry which is preliminary data.</text>
</comment>
<reference evidence="9 10" key="1">
    <citation type="submission" date="2018-05" db="EMBL/GenBank/DDBJ databases">
        <title>Genome sequencing and assembly of the regulated plant pathogen Lachnellula willkommii and related sister species for the development of diagnostic species identification markers.</title>
        <authorList>
            <person name="Giroux E."/>
            <person name="Bilodeau G."/>
        </authorList>
    </citation>
    <scope>NUCLEOTIDE SEQUENCE [LARGE SCALE GENOMIC DNA]</scope>
    <source>
        <strain evidence="9 10">CBS 197.66</strain>
    </source>
</reference>
<dbReference type="InterPro" id="IPR049326">
    <property type="entry name" value="Rhodopsin_dom_fungi"/>
</dbReference>
<feature type="transmembrane region" description="Helical" evidence="7">
    <location>
        <begin position="20"/>
        <end position="41"/>
    </location>
</feature>
<dbReference type="GO" id="GO:0016020">
    <property type="term" value="C:membrane"/>
    <property type="evidence" value="ECO:0007669"/>
    <property type="project" value="UniProtKB-SubCell"/>
</dbReference>
<feature type="domain" description="Rhodopsin" evidence="8">
    <location>
        <begin position="38"/>
        <end position="227"/>
    </location>
</feature>
<evidence type="ECO:0000256" key="7">
    <source>
        <dbReference type="SAM" id="Phobius"/>
    </source>
</evidence>
<evidence type="ECO:0000313" key="9">
    <source>
        <dbReference type="EMBL" id="TVY33306.1"/>
    </source>
</evidence>
<comment type="similarity">
    <text evidence="5">Belongs to the SAT4 family.</text>
</comment>
<dbReference type="Pfam" id="PF20684">
    <property type="entry name" value="Fung_rhodopsin"/>
    <property type="match status" value="1"/>
</dbReference>
<evidence type="ECO:0000256" key="5">
    <source>
        <dbReference type="ARBA" id="ARBA00038359"/>
    </source>
</evidence>
<feature type="transmembrane region" description="Helical" evidence="7">
    <location>
        <begin position="53"/>
        <end position="75"/>
    </location>
</feature>
<proteinExistence type="inferred from homology"/>
<keyword evidence="2 7" id="KW-0812">Transmembrane</keyword>
<feature type="compositionally biased region" description="Basic and acidic residues" evidence="6">
    <location>
        <begin position="301"/>
        <end position="324"/>
    </location>
</feature>
<dbReference type="AlphaFoldDB" id="A0A8H8U6M0"/>
<name>A0A8H8U6M0_9HELO</name>
<feature type="transmembrane region" description="Helical" evidence="7">
    <location>
        <begin position="95"/>
        <end position="115"/>
    </location>
</feature>
<comment type="subcellular location">
    <subcellularLocation>
        <location evidence="1">Membrane</location>
        <topology evidence="1">Multi-pass membrane protein</topology>
    </subcellularLocation>
</comment>
<feature type="transmembrane region" description="Helical" evidence="7">
    <location>
        <begin position="136"/>
        <end position="163"/>
    </location>
</feature>
<keyword evidence="4 7" id="KW-0472">Membrane</keyword>
<evidence type="ECO:0000256" key="6">
    <source>
        <dbReference type="SAM" id="MobiDB-lite"/>
    </source>
</evidence>
<keyword evidence="3 7" id="KW-1133">Transmembrane helix</keyword>
<evidence type="ECO:0000256" key="1">
    <source>
        <dbReference type="ARBA" id="ARBA00004141"/>
    </source>
</evidence>
<dbReference type="EMBL" id="QGMJ01000826">
    <property type="protein sequence ID" value="TVY33306.1"/>
    <property type="molecule type" value="Genomic_DNA"/>
</dbReference>
<evidence type="ECO:0000259" key="8">
    <source>
        <dbReference type="Pfam" id="PF20684"/>
    </source>
</evidence>
<sequence length="369" mass="40863">MSTPNENLTPEFLAENSGPRLQNTAIAFIVLLFLFAGLRWLSQHTKGRPFGLGDLFSYIGMGCIVGECILALVQVPVAGVGRHVEYLKVAAPQKLAHAYIIMFPIELLYISAFTFPKLSILWMYLSIFTNNITRNITYGLVAVIIATWTAETLSAIFQCWPVAYIWNKSLHGHCVNQNALFQYWSVPNIVTDLVMLVVPMPTIWHLQMSRVQKIGLMFTFALGSIHPLRNIYQDSSPGRRDMGVRLTSDMDDCRTKHVLLCRNPAYASPTPVPLVLQDQDQAGTLVSKPYGSGPGSGRSRTRNEGNHHASGSDKWESLGDHPGDNLELVEYDQHIVGGKSRGADMAEGDEEANAGIMKTSEITVTRETV</sequence>
<organism evidence="9 10">
    <name type="scientific">Lachnellula subtilissima</name>
    <dbReference type="NCBI Taxonomy" id="602034"/>
    <lineage>
        <taxon>Eukaryota</taxon>
        <taxon>Fungi</taxon>
        <taxon>Dikarya</taxon>
        <taxon>Ascomycota</taxon>
        <taxon>Pezizomycotina</taxon>
        <taxon>Leotiomycetes</taxon>
        <taxon>Helotiales</taxon>
        <taxon>Lachnaceae</taxon>
        <taxon>Lachnellula</taxon>
    </lineage>
</organism>
<evidence type="ECO:0000256" key="4">
    <source>
        <dbReference type="ARBA" id="ARBA00023136"/>
    </source>
</evidence>
<gene>
    <name evidence="9" type="ORF">LSUB1_G006644</name>
</gene>
<keyword evidence="10" id="KW-1185">Reference proteome</keyword>
<accession>A0A8H8U6M0</accession>
<dbReference type="InterPro" id="IPR052337">
    <property type="entry name" value="SAT4-like"/>
</dbReference>
<evidence type="ECO:0000256" key="3">
    <source>
        <dbReference type="ARBA" id="ARBA00022989"/>
    </source>
</evidence>
<evidence type="ECO:0000256" key="2">
    <source>
        <dbReference type="ARBA" id="ARBA00022692"/>
    </source>
</evidence>
<dbReference type="PANTHER" id="PTHR33048:SF47">
    <property type="entry name" value="INTEGRAL MEMBRANE PROTEIN-RELATED"/>
    <property type="match status" value="1"/>
</dbReference>
<dbReference type="PANTHER" id="PTHR33048">
    <property type="entry name" value="PTH11-LIKE INTEGRAL MEMBRANE PROTEIN (AFU_ORTHOLOGUE AFUA_5G11245)"/>
    <property type="match status" value="1"/>
</dbReference>
<evidence type="ECO:0000313" key="10">
    <source>
        <dbReference type="Proteomes" id="UP000462212"/>
    </source>
</evidence>
<feature type="region of interest" description="Disordered" evidence="6">
    <location>
        <begin position="284"/>
        <end position="325"/>
    </location>
</feature>
<dbReference type="OrthoDB" id="3529975at2759"/>
<dbReference type="Proteomes" id="UP000462212">
    <property type="component" value="Unassembled WGS sequence"/>
</dbReference>
<protein>
    <recommendedName>
        <fullName evidence="8">Rhodopsin domain-containing protein</fullName>
    </recommendedName>
</protein>